<dbReference type="InterPro" id="IPR050640">
    <property type="entry name" value="Bact_2-comp_sensor_kinase"/>
</dbReference>
<accession>A0A7Y9C4W3</accession>
<evidence type="ECO:0000256" key="1">
    <source>
        <dbReference type="SAM" id="Phobius"/>
    </source>
</evidence>
<keyword evidence="4" id="KW-1185">Reference proteome</keyword>
<keyword evidence="3" id="KW-0808">Transferase</keyword>
<evidence type="ECO:0000313" key="4">
    <source>
        <dbReference type="Proteomes" id="UP000535020"/>
    </source>
</evidence>
<organism evidence="3 4">
    <name type="scientific">Flavobacterium agri</name>
    <dbReference type="NCBI Taxonomy" id="2743471"/>
    <lineage>
        <taxon>Bacteria</taxon>
        <taxon>Pseudomonadati</taxon>
        <taxon>Bacteroidota</taxon>
        <taxon>Flavobacteriia</taxon>
        <taxon>Flavobacteriales</taxon>
        <taxon>Flavobacteriaceae</taxon>
        <taxon>Flavobacterium</taxon>
    </lineage>
</organism>
<feature type="transmembrane region" description="Helical" evidence="1">
    <location>
        <begin position="138"/>
        <end position="160"/>
    </location>
</feature>
<feature type="transmembrane region" description="Helical" evidence="1">
    <location>
        <begin position="172"/>
        <end position="195"/>
    </location>
</feature>
<feature type="transmembrane region" description="Helical" evidence="1">
    <location>
        <begin position="67"/>
        <end position="89"/>
    </location>
</feature>
<comment type="caution">
    <text evidence="3">The sequence shown here is derived from an EMBL/GenBank/DDBJ whole genome shotgun (WGS) entry which is preliminary data.</text>
</comment>
<keyword evidence="1" id="KW-1133">Transmembrane helix</keyword>
<protein>
    <submittedName>
        <fullName evidence="3">Histidine kinase</fullName>
    </submittedName>
</protein>
<dbReference type="PANTHER" id="PTHR34220:SF7">
    <property type="entry name" value="SENSOR HISTIDINE KINASE YPDA"/>
    <property type="match status" value="1"/>
</dbReference>
<sequence>MKSLRLFLSLWLIPLAISALIMFLEGGFSDHLNWPAMLMVACILGIPAVGVAFVLPVFESKIGKRFASVALTAFAMGLVSMLSTGIFFYATGNDDKPELPVFQGIFCICFFLTEVFLTRIRFTKSQASLFTFVLTPKFALRLLFWVALPESVFCSVLLLYEFPTDPTISGYMLFILWIVTYSILTNAVALFAIWIGSRIDFLAKRTLLVILLATALTLLTGLVMVQPWQSQITIGILMTLLFPSLFSASALLFLVRQKAESEAKDYKLRSLGKSLVNKQSEYDQLKRHVNPHFFFNNLNMLISLIESDPKKASEFGQRLSNVYRKFFSENDEDFIALWKELDFISEYIEIYRAKFGDSFSIEIKPENPVNYHILTDALQEIVDNIFKHNIFEDENPIAIEIFRDDMNLVIRNSRVPKIAVDSEKTGLENIRKRYELLTDERISVSQTDRIFVVNLPILSFE</sequence>
<dbReference type="Pfam" id="PF06580">
    <property type="entry name" value="His_kinase"/>
    <property type="match status" value="1"/>
</dbReference>
<dbReference type="AlphaFoldDB" id="A0A7Y9C4W3"/>
<feature type="transmembrane region" description="Helical" evidence="1">
    <location>
        <begin position="101"/>
        <end position="117"/>
    </location>
</feature>
<dbReference type="InterPro" id="IPR010559">
    <property type="entry name" value="Sig_transdc_His_kin_internal"/>
</dbReference>
<keyword evidence="1" id="KW-0472">Membrane</keyword>
<reference evidence="3 4" key="1">
    <citation type="submission" date="2020-07" db="EMBL/GenBank/DDBJ databases">
        <authorList>
            <person name="Sun Q."/>
        </authorList>
    </citation>
    <scope>NUCLEOTIDE SEQUENCE [LARGE SCALE GENOMIC DNA]</scope>
    <source>
        <strain evidence="3 4">MAH-1</strain>
    </source>
</reference>
<dbReference type="Proteomes" id="UP000535020">
    <property type="component" value="Unassembled WGS sequence"/>
</dbReference>
<feature type="transmembrane region" description="Helical" evidence="1">
    <location>
        <begin position="232"/>
        <end position="255"/>
    </location>
</feature>
<evidence type="ECO:0000313" key="3">
    <source>
        <dbReference type="EMBL" id="NYA69769.1"/>
    </source>
</evidence>
<feature type="domain" description="Signal transduction histidine kinase internal region" evidence="2">
    <location>
        <begin position="281"/>
        <end position="359"/>
    </location>
</feature>
<dbReference type="RefSeq" id="WP_176004595.1">
    <property type="nucleotide sequence ID" value="NZ_JABWMI010000005.1"/>
</dbReference>
<name>A0A7Y9C4W3_9FLAO</name>
<feature type="transmembrane region" description="Helical" evidence="1">
    <location>
        <begin position="207"/>
        <end position="226"/>
    </location>
</feature>
<dbReference type="EMBL" id="JACBJI010000001">
    <property type="protein sequence ID" value="NYA69769.1"/>
    <property type="molecule type" value="Genomic_DNA"/>
</dbReference>
<dbReference type="PANTHER" id="PTHR34220">
    <property type="entry name" value="SENSOR HISTIDINE KINASE YPDA"/>
    <property type="match status" value="1"/>
</dbReference>
<dbReference type="GO" id="GO:0000155">
    <property type="term" value="F:phosphorelay sensor kinase activity"/>
    <property type="evidence" value="ECO:0007669"/>
    <property type="project" value="InterPro"/>
</dbReference>
<gene>
    <name evidence="3" type="ORF">HZF10_02470</name>
</gene>
<dbReference type="GO" id="GO:0016020">
    <property type="term" value="C:membrane"/>
    <property type="evidence" value="ECO:0007669"/>
    <property type="project" value="InterPro"/>
</dbReference>
<proteinExistence type="predicted"/>
<feature type="transmembrane region" description="Helical" evidence="1">
    <location>
        <begin position="34"/>
        <end position="55"/>
    </location>
</feature>
<keyword evidence="1" id="KW-0812">Transmembrane</keyword>
<evidence type="ECO:0000259" key="2">
    <source>
        <dbReference type="Pfam" id="PF06580"/>
    </source>
</evidence>
<keyword evidence="3" id="KW-0418">Kinase</keyword>